<dbReference type="Pfam" id="PF00656">
    <property type="entry name" value="Peptidase_C14"/>
    <property type="match status" value="1"/>
</dbReference>
<name>A0A074JC70_9RHOB</name>
<gene>
    <name evidence="5" type="ORF">TP2_04180</name>
</gene>
<protein>
    <recommendedName>
        <fullName evidence="7">Peptidoglycan binding-like domain-containing protein</fullName>
    </recommendedName>
</protein>
<feature type="domain" description="Peptidoglycan binding-like" evidence="4">
    <location>
        <begin position="492"/>
        <end position="541"/>
    </location>
</feature>
<dbReference type="Proteomes" id="UP000027432">
    <property type="component" value="Unassembled WGS sequence"/>
</dbReference>
<evidence type="ECO:0000256" key="1">
    <source>
        <dbReference type="SAM" id="Coils"/>
    </source>
</evidence>
<feature type="domain" description="Peptidase C14 caspase" evidence="3">
    <location>
        <begin position="23"/>
        <end position="92"/>
    </location>
</feature>
<dbReference type="InterPro" id="IPR036366">
    <property type="entry name" value="PGBDSf"/>
</dbReference>
<dbReference type="eggNOG" id="COG4249">
    <property type="taxonomic scope" value="Bacteria"/>
</dbReference>
<keyword evidence="6" id="KW-1185">Reference proteome</keyword>
<evidence type="ECO:0008006" key="7">
    <source>
        <dbReference type="Google" id="ProtNLM"/>
    </source>
</evidence>
<comment type="caution">
    <text evidence="5">The sequence shown here is derived from an EMBL/GenBank/DDBJ whole genome shotgun (WGS) entry which is preliminary data.</text>
</comment>
<feature type="domain" description="Peptidoglycan binding-like" evidence="4">
    <location>
        <begin position="291"/>
        <end position="346"/>
    </location>
</feature>
<evidence type="ECO:0000313" key="6">
    <source>
        <dbReference type="Proteomes" id="UP000027432"/>
    </source>
</evidence>
<dbReference type="STRING" id="1353537.TP2_04180"/>
<dbReference type="GO" id="GO:0004197">
    <property type="term" value="F:cysteine-type endopeptidase activity"/>
    <property type="evidence" value="ECO:0007669"/>
    <property type="project" value="InterPro"/>
</dbReference>
<feature type="chain" id="PRO_5001696185" description="Peptidoglycan binding-like domain-containing protein" evidence="2">
    <location>
        <begin position="21"/>
        <end position="549"/>
    </location>
</feature>
<dbReference type="Gene3D" id="1.10.101.10">
    <property type="entry name" value="PGBD-like superfamily/PGBD"/>
    <property type="match status" value="2"/>
</dbReference>
<dbReference type="Gene3D" id="3.40.50.1460">
    <property type="match status" value="1"/>
</dbReference>
<evidence type="ECO:0000256" key="2">
    <source>
        <dbReference type="SAM" id="SignalP"/>
    </source>
</evidence>
<keyword evidence="1" id="KW-0175">Coiled coil</keyword>
<keyword evidence="2" id="KW-0732">Signal</keyword>
<dbReference type="InterPro" id="IPR029030">
    <property type="entry name" value="Caspase-like_dom_sf"/>
</dbReference>
<organism evidence="5 6">
    <name type="scientific">Thioclava pacifica DSM 10166</name>
    <dbReference type="NCBI Taxonomy" id="1353537"/>
    <lineage>
        <taxon>Bacteria</taxon>
        <taxon>Pseudomonadati</taxon>
        <taxon>Pseudomonadota</taxon>
        <taxon>Alphaproteobacteria</taxon>
        <taxon>Rhodobacterales</taxon>
        <taxon>Paracoccaceae</taxon>
        <taxon>Thioclava</taxon>
    </lineage>
</organism>
<evidence type="ECO:0000313" key="5">
    <source>
        <dbReference type="EMBL" id="KEO54124.1"/>
    </source>
</evidence>
<evidence type="ECO:0000259" key="3">
    <source>
        <dbReference type="Pfam" id="PF00656"/>
    </source>
</evidence>
<dbReference type="EMBL" id="AUND01000012">
    <property type="protein sequence ID" value="KEO54124.1"/>
    <property type="molecule type" value="Genomic_DNA"/>
</dbReference>
<proteinExistence type="predicted"/>
<feature type="signal peptide" evidence="2">
    <location>
        <begin position="1"/>
        <end position="20"/>
    </location>
</feature>
<sequence length="549" mass="58963">MRKLLLTGVALAALGLPAHAADLALVLGNANYDRIDDLRGADAPTKAEAGLQQAGFSILTEDDASASEIRARFRDFVTRATDADRVVVALSGRFIHAGAETWFLPTDMRDTSLPEAVSEALPLSAVMTVLASHPGQAVLLLGSADDEGTGRGLTRPGIGDLAIPQGVTVLRGSPREVASLMSGDLVKPGAPLMRAAQSEGLVASGYLPDSFSFLAAEMQAAPAPVATPQADPSSPYWDMARAEDSITAYQLYLDRYPKGPNADEARARITTLKAEPERQAKADEDALNLTRDQRREVQQNLTILDFDPKGVDGIFGPGSRGAITRWQTANGFDPTGYLSRAQLTALSAQGEKRAAELKAEAEARQAEIDRQDRAFWEQTGKAGDEAGLRAYLKKYPDGLFAELAQERLDAIEADRRAEAQAADRADWDAARNADTIASYRDYLASRPKPAFKAEAEARIAELQQQSQESDAIKAAKAREDALGLPSVAKSLVEQRLAQMGFKPGKVDGVFDDNTRRAIRRFQKASGLTVTGYLDQPTVAQLLAGSIGFR</sequence>
<dbReference type="AlphaFoldDB" id="A0A074JC70"/>
<reference evidence="5 6" key="1">
    <citation type="submission" date="2013-07" db="EMBL/GenBank/DDBJ databases">
        <title>Thioclava pacifica DSM 10166 Genome Sequencing.</title>
        <authorList>
            <person name="Lai Q."/>
            <person name="Shao Z."/>
        </authorList>
    </citation>
    <scope>NUCLEOTIDE SEQUENCE [LARGE SCALE GENOMIC DNA]</scope>
    <source>
        <strain evidence="5 6">DSM 10166</strain>
    </source>
</reference>
<dbReference type="SUPFAM" id="SSF47090">
    <property type="entry name" value="PGBD-like"/>
    <property type="match status" value="2"/>
</dbReference>
<accession>A0A074JC70</accession>
<dbReference type="RefSeq" id="WP_038075030.1">
    <property type="nucleotide sequence ID" value="NZ_AUND01000012.1"/>
</dbReference>
<dbReference type="InterPro" id="IPR002477">
    <property type="entry name" value="Peptidoglycan-bd-like"/>
</dbReference>
<dbReference type="eggNOG" id="COG3409">
    <property type="taxonomic scope" value="Bacteria"/>
</dbReference>
<evidence type="ECO:0000259" key="4">
    <source>
        <dbReference type="Pfam" id="PF01471"/>
    </source>
</evidence>
<feature type="coiled-coil region" evidence="1">
    <location>
        <begin position="340"/>
        <end position="374"/>
    </location>
</feature>
<dbReference type="Pfam" id="PF01471">
    <property type="entry name" value="PG_binding_1"/>
    <property type="match status" value="2"/>
</dbReference>
<dbReference type="InterPro" id="IPR011600">
    <property type="entry name" value="Pept_C14_caspase"/>
</dbReference>
<dbReference type="GO" id="GO:0006508">
    <property type="term" value="P:proteolysis"/>
    <property type="evidence" value="ECO:0007669"/>
    <property type="project" value="InterPro"/>
</dbReference>
<dbReference type="InterPro" id="IPR036365">
    <property type="entry name" value="PGBD-like_sf"/>
</dbReference>
<dbReference type="SUPFAM" id="SSF52129">
    <property type="entry name" value="Caspase-like"/>
    <property type="match status" value="1"/>
</dbReference>